<evidence type="ECO:0000256" key="1">
    <source>
        <dbReference type="ARBA" id="ARBA00004141"/>
    </source>
</evidence>
<comment type="function">
    <text evidence="5">Part of the twin-arginine translocation (Tat) system that transports large folded proteins containing a characteristic twin-arginine motif in their signal peptide across membranes.</text>
</comment>
<dbReference type="GO" id="GO:0033281">
    <property type="term" value="C:TAT protein transport complex"/>
    <property type="evidence" value="ECO:0007669"/>
    <property type="project" value="UniProtKB-UniRule"/>
</dbReference>
<name>A0A4Y6UWM6_SACBS</name>
<protein>
    <recommendedName>
        <fullName evidence="5">Sec-independent protein translocase protein TatC</fullName>
    </recommendedName>
</protein>
<dbReference type="PANTHER" id="PTHR30371:SF0">
    <property type="entry name" value="SEC-INDEPENDENT PROTEIN TRANSLOCASE PROTEIN TATC, CHLOROPLASTIC-RELATED"/>
    <property type="match status" value="1"/>
</dbReference>
<dbReference type="NCBIfam" id="TIGR00945">
    <property type="entry name" value="tatC"/>
    <property type="match status" value="1"/>
</dbReference>
<keyword evidence="5" id="KW-0811">Translocation</keyword>
<evidence type="ECO:0000256" key="3">
    <source>
        <dbReference type="ARBA" id="ARBA00022989"/>
    </source>
</evidence>
<comment type="caution">
    <text evidence="5">Lacks conserved residue(s) required for the propagation of feature annotation.</text>
</comment>
<dbReference type="PANTHER" id="PTHR30371">
    <property type="entry name" value="SEC-INDEPENDENT PROTEIN TRANSLOCASE PROTEIN TATC"/>
    <property type="match status" value="1"/>
</dbReference>
<accession>A0A4Y6UWM6</accession>
<dbReference type="OrthoDB" id="9777044at2"/>
<dbReference type="InterPro" id="IPR019820">
    <property type="entry name" value="Sec-indep_translocase_CS"/>
</dbReference>
<keyword evidence="7" id="KW-1185">Reference proteome</keyword>
<dbReference type="Pfam" id="PF00902">
    <property type="entry name" value="TatC"/>
    <property type="match status" value="1"/>
</dbReference>
<dbReference type="GO" id="GO:0043953">
    <property type="term" value="P:protein transport by the Tat complex"/>
    <property type="evidence" value="ECO:0007669"/>
    <property type="project" value="UniProtKB-UniRule"/>
</dbReference>
<gene>
    <name evidence="5 6" type="primary">tatC</name>
    <name evidence="6" type="ORF">FFV09_09195</name>
</gene>
<dbReference type="EMBL" id="CP041217">
    <property type="protein sequence ID" value="QDH21010.1"/>
    <property type="molecule type" value="Genomic_DNA"/>
</dbReference>
<dbReference type="InterPro" id="IPR002033">
    <property type="entry name" value="TatC"/>
</dbReference>
<comment type="subcellular location">
    <subcellularLocation>
        <location evidence="5">Cell membrane</location>
        <topology evidence="5">Multi-pass membrane protein</topology>
    </subcellularLocation>
    <subcellularLocation>
        <location evidence="1">Membrane</location>
        <topology evidence="1">Multi-pass membrane protein</topology>
    </subcellularLocation>
</comment>
<dbReference type="Proteomes" id="UP000316968">
    <property type="component" value="Chromosome"/>
</dbReference>
<sequence length="235" mass="25844">MGLLDHVVELRRRLLVCAGVFLALFVGGFFAAPPVIGLLERSGAELGVSLHVFRVTDALSIMVQAAFWFAAVLILPLALHQTWQFVKPGLYGAERRAIRLHIFAIFALFLVGAAFAYEIVFPVMLRFMFGLTAELGLEPVIGIREYFDFMLRLVVPFGILFELPLLLTLLTRLGIVTPASLRRIRKYAYLALLVAAGFIAPPDALSLLIVTLPLILLYEAGIGISSLAYGKVRSS</sequence>
<dbReference type="PRINTS" id="PR01840">
    <property type="entry name" value="TATCFAMILY"/>
</dbReference>
<evidence type="ECO:0000313" key="7">
    <source>
        <dbReference type="Proteomes" id="UP000316968"/>
    </source>
</evidence>
<dbReference type="HAMAP" id="MF_00902">
    <property type="entry name" value="TatC"/>
    <property type="match status" value="1"/>
</dbReference>
<feature type="transmembrane region" description="Helical" evidence="5">
    <location>
        <begin position="59"/>
        <end position="79"/>
    </location>
</feature>
<dbReference type="GO" id="GO:0065002">
    <property type="term" value="P:intracellular protein transmembrane transport"/>
    <property type="evidence" value="ECO:0007669"/>
    <property type="project" value="TreeGrafter"/>
</dbReference>
<feature type="transmembrane region" description="Helical" evidence="5">
    <location>
        <begin position="100"/>
        <end position="129"/>
    </location>
</feature>
<dbReference type="RefSeq" id="WP_141447557.1">
    <property type="nucleotide sequence ID" value="NZ_CP041217.1"/>
</dbReference>
<keyword evidence="5" id="KW-1003">Cell membrane</keyword>
<keyword evidence="5" id="KW-0653">Protein transport</keyword>
<proteinExistence type="inferred from homology"/>
<reference evidence="6 7" key="1">
    <citation type="submission" date="2019-06" db="EMBL/GenBank/DDBJ databases">
        <title>Saccharibacillus brassicae sp. nov., an endophytic bacterium isolated from Chinese cabbage seeds (Brassica pekinensis).</title>
        <authorList>
            <person name="Jiang L."/>
            <person name="Lee J."/>
            <person name="Kim S.W."/>
        </authorList>
    </citation>
    <scope>NUCLEOTIDE SEQUENCE [LARGE SCALE GENOMIC DNA]</scope>
    <source>
        <strain evidence="7">KCTC 43072 / ATSA2</strain>
    </source>
</reference>
<feature type="transmembrane region" description="Helical" evidence="5">
    <location>
        <begin position="14"/>
        <end position="39"/>
    </location>
</feature>
<feature type="transmembrane region" description="Helical" evidence="5">
    <location>
        <begin position="149"/>
        <end position="175"/>
    </location>
</feature>
<keyword evidence="2 5" id="KW-0812">Transmembrane</keyword>
<keyword evidence="3 5" id="KW-1133">Transmembrane helix</keyword>
<feature type="transmembrane region" description="Helical" evidence="5">
    <location>
        <begin position="187"/>
        <end position="209"/>
    </location>
</feature>
<dbReference type="KEGG" id="saca:FFV09_09195"/>
<evidence type="ECO:0000256" key="2">
    <source>
        <dbReference type="ARBA" id="ARBA00022692"/>
    </source>
</evidence>
<comment type="subunit">
    <text evidence="5">Forms a complex with TatA.</text>
</comment>
<dbReference type="AlphaFoldDB" id="A0A4Y6UWM6"/>
<evidence type="ECO:0000256" key="4">
    <source>
        <dbReference type="ARBA" id="ARBA00023136"/>
    </source>
</evidence>
<dbReference type="GO" id="GO:0009977">
    <property type="term" value="F:proton motive force dependent protein transmembrane transporter activity"/>
    <property type="evidence" value="ECO:0007669"/>
    <property type="project" value="TreeGrafter"/>
</dbReference>
<comment type="similarity">
    <text evidence="5">Belongs to the TatC family.</text>
</comment>
<organism evidence="6 7">
    <name type="scientific">Saccharibacillus brassicae</name>
    <dbReference type="NCBI Taxonomy" id="2583377"/>
    <lineage>
        <taxon>Bacteria</taxon>
        <taxon>Bacillati</taxon>
        <taxon>Bacillota</taxon>
        <taxon>Bacilli</taxon>
        <taxon>Bacillales</taxon>
        <taxon>Paenibacillaceae</taxon>
        <taxon>Saccharibacillus</taxon>
    </lineage>
</organism>
<keyword evidence="5" id="KW-0813">Transport</keyword>
<dbReference type="PROSITE" id="PS01218">
    <property type="entry name" value="TATC"/>
    <property type="match status" value="1"/>
</dbReference>
<evidence type="ECO:0000256" key="5">
    <source>
        <dbReference type="HAMAP-Rule" id="MF_00902"/>
    </source>
</evidence>
<keyword evidence="4 5" id="KW-0472">Membrane</keyword>
<evidence type="ECO:0000313" key="6">
    <source>
        <dbReference type="EMBL" id="QDH21010.1"/>
    </source>
</evidence>